<organism evidence="2 3">
    <name type="scientific">Trichogramma brassicae</name>
    <dbReference type="NCBI Taxonomy" id="86971"/>
    <lineage>
        <taxon>Eukaryota</taxon>
        <taxon>Metazoa</taxon>
        <taxon>Ecdysozoa</taxon>
        <taxon>Arthropoda</taxon>
        <taxon>Hexapoda</taxon>
        <taxon>Insecta</taxon>
        <taxon>Pterygota</taxon>
        <taxon>Neoptera</taxon>
        <taxon>Endopterygota</taxon>
        <taxon>Hymenoptera</taxon>
        <taxon>Apocrita</taxon>
        <taxon>Proctotrupomorpha</taxon>
        <taxon>Chalcidoidea</taxon>
        <taxon>Trichogrammatidae</taxon>
        <taxon>Trichogramma</taxon>
    </lineage>
</organism>
<dbReference type="Proteomes" id="UP000479190">
    <property type="component" value="Unassembled WGS sequence"/>
</dbReference>
<dbReference type="AlphaFoldDB" id="A0A6H5J496"/>
<evidence type="ECO:0000313" key="3">
    <source>
        <dbReference type="Proteomes" id="UP000479190"/>
    </source>
</evidence>
<accession>A0A6H5J496</accession>
<name>A0A6H5J496_9HYME</name>
<proteinExistence type="predicted"/>
<keyword evidence="3" id="KW-1185">Reference proteome</keyword>
<dbReference type="EMBL" id="CADCXV010001283">
    <property type="protein sequence ID" value="CAB0043240.1"/>
    <property type="molecule type" value="Genomic_DNA"/>
</dbReference>
<evidence type="ECO:0000313" key="2">
    <source>
        <dbReference type="EMBL" id="CAB0043240.1"/>
    </source>
</evidence>
<reference evidence="2 3" key="1">
    <citation type="submission" date="2020-02" db="EMBL/GenBank/DDBJ databases">
        <authorList>
            <person name="Ferguson B K."/>
        </authorList>
    </citation>
    <scope>NUCLEOTIDE SEQUENCE [LARGE SCALE GENOMIC DNA]</scope>
</reference>
<evidence type="ECO:0000256" key="1">
    <source>
        <dbReference type="SAM" id="MobiDB-lite"/>
    </source>
</evidence>
<gene>
    <name evidence="2" type="ORF">TBRA_LOCUS14828</name>
</gene>
<protein>
    <submittedName>
        <fullName evidence="2">Uncharacterized protein</fullName>
    </submittedName>
</protein>
<sequence>MARAVIEYEGMAAHEAEEIEAAAAQEPADQAVVQQEMAPPQLRRALYVQAILLPAGQPRGATTTWSLYNALGEDMEFLHRFREGRIRITNERMRGKVHARAMLITSKYNETVGLLCCGEKVKDTWGTYRITHHHLVGYEADVRRMIIERCYECQAGLWKMEVPTKCTCYARRAAGSAGAWVDGRSRRDEPAGEQLAAVDADEDDDPLCGDCGVHDTENHRRPSASKICPAPDPRRVCDRELRRENESYRRTYGGFSTFIFGRNNLHKEVIKYSRCLEQAILALKKTKQKQVPPRPPSAEKAVCTSPIFSVNATGKRPATSPLATHATPKRQAVAAASKQPDENNSDVGDQDGFVPVNHRRHRERKQTATTTAGSVRAWQLLKPRPAQRRVHHRPDAIVIKAKDASIYANILRTLKANLTLQQTVGSSVQNIRRSAAGALVLQLKKNVDNASTLGAKLDQVLGDVATATALQHTTMIEIRDLDECATKEEIAEGHR</sequence>
<feature type="region of interest" description="Disordered" evidence="1">
    <location>
        <begin position="313"/>
        <end position="354"/>
    </location>
</feature>